<protein>
    <recommendedName>
        <fullName evidence="3">DUF3604 domain-containing protein</fullName>
    </recommendedName>
</protein>
<organism evidence="1 2">
    <name type="scientific">Lentisphaera profundi</name>
    <dbReference type="NCBI Taxonomy" id="1658616"/>
    <lineage>
        <taxon>Bacteria</taxon>
        <taxon>Pseudomonadati</taxon>
        <taxon>Lentisphaerota</taxon>
        <taxon>Lentisphaeria</taxon>
        <taxon>Lentisphaerales</taxon>
        <taxon>Lentisphaeraceae</taxon>
        <taxon>Lentisphaera</taxon>
    </lineage>
</organism>
<keyword evidence="2" id="KW-1185">Reference proteome</keyword>
<proteinExistence type="predicted"/>
<dbReference type="InterPro" id="IPR016195">
    <property type="entry name" value="Pol/histidinol_Pase-like"/>
</dbReference>
<accession>A0ABY7VUL9</accession>
<dbReference type="Proteomes" id="UP001214250">
    <property type="component" value="Chromosome 1"/>
</dbReference>
<evidence type="ECO:0008006" key="3">
    <source>
        <dbReference type="Google" id="ProtNLM"/>
    </source>
</evidence>
<dbReference type="EMBL" id="CP117811">
    <property type="protein sequence ID" value="WDE97417.1"/>
    <property type="molecule type" value="Genomic_DNA"/>
</dbReference>
<evidence type="ECO:0000313" key="1">
    <source>
        <dbReference type="EMBL" id="WDE97417.1"/>
    </source>
</evidence>
<sequence length="494" mass="56606">MSKNNFYWGDLHNHNEIGYGEGTVERSFRIAQNSLDFYGFTPHAFWSDMPKNDQKTRDYHIAGFNRTRQNWEKVRGIVRDYNVEDEFVTFLAYEWHSNTWGDYCVYFPDENGEICRATDLDSLKEFALDKGCFILPHHVGYYQHCRSLNWAELDYKVSPVVEIFSEHGNSLEYHSHKTMMSHSMGGVSKQQTVNENLKSGLKIGFIADTDDHCGYPGNYGEGLTCIVAPKLNRPSMIEALRARHCYAVTGDRIKIDLAVNEDYLMGDIIETDKINLDFKTSGLSPIKMVTLVKNSEPIKFWTPYTSEKITCHKKLLKLEWGWDRFDPGQTHTEVTKWNHKITIKGGSIDDFNPCLCGGDGSLVEENIYSWTSDSAQIDSYTSRGNIEATSAVTLEFNQAKDTTIIIETDAELEDGSKYHLSNEVHLDELIDKDIHTPIYDCFAAPKIKIHSTIDPQHYKLNNTYSEACQSGDYYYLKVEQENGHVAWSSPVYIK</sequence>
<dbReference type="SUPFAM" id="SSF89550">
    <property type="entry name" value="PHP domain-like"/>
    <property type="match status" value="1"/>
</dbReference>
<dbReference type="Gene3D" id="3.20.20.140">
    <property type="entry name" value="Metal-dependent hydrolases"/>
    <property type="match status" value="1"/>
</dbReference>
<reference evidence="1 2" key="1">
    <citation type="submission" date="2023-02" db="EMBL/GenBank/DDBJ databases">
        <title>Genome sequence of Lentisphaera profundi SAORIC-696.</title>
        <authorList>
            <person name="Kim e."/>
            <person name="Cho J.-C."/>
            <person name="Choi A."/>
            <person name="Kang I."/>
        </authorList>
    </citation>
    <scope>NUCLEOTIDE SEQUENCE [LARGE SCALE GENOMIC DNA]</scope>
    <source>
        <strain evidence="1 2">SAORIC-696</strain>
    </source>
</reference>
<evidence type="ECO:0000313" key="2">
    <source>
        <dbReference type="Proteomes" id="UP001214250"/>
    </source>
</evidence>
<dbReference type="RefSeq" id="WP_274151779.1">
    <property type="nucleotide sequence ID" value="NZ_CP117811.1"/>
</dbReference>
<name>A0ABY7VUL9_9BACT</name>
<gene>
    <name evidence="1" type="ORF">PQO03_05565</name>
</gene>